<dbReference type="Pfam" id="PF12705">
    <property type="entry name" value="PDDEXK_1"/>
    <property type="match status" value="1"/>
</dbReference>
<dbReference type="InterPro" id="IPR014016">
    <property type="entry name" value="UvrD-like_ATP-bd"/>
</dbReference>
<evidence type="ECO:0000256" key="16">
    <source>
        <dbReference type="SAM" id="MobiDB-lite"/>
    </source>
</evidence>
<gene>
    <name evidence="19" type="ORF">EV678_1227</name>
</gene>
<dbReference type="PANTHER" id="PTHR11070">
    <property type="entry name" value="UVRD / RECB / PCRA DNA HELICASE FAMILY MEMBER"/>
    <property type="match status" value="1"/>
</dbReference>
<feature type="region of interest" description="Disordered" evidence="16">
    <location>
        <begin position="526"/>
        <end position="547"/>
    </location>
</feature>
<dbReference type="PANTHER" id="PTHR11070:SF2">
    <property type="entry name" value="ATP-DEPENDENT DNA HELICASE SRS2"/>
    <property type="match status" value="1"/>
</dbReference>
<evidence type="ECO:0000256" key="5">
    <source>
        <dbReference type="ARBA" id="ARBA00022806"/>
    </source>
</evidence>
<evidence type="ECO:0000259" key="18">
    <source>
        <dbReference type="PROSITE" id="PS51217"/>
    </source>
</evidence>
<feature type="domain" description="UvrD-like helicase ATP-binding" evidence="17">
    <location>
        <begin position="1"/>
        <end position="479"/>
    </location>
</feature>
<evidence type="ECO:0000259" key="17">
    <source>
        <dbReference type="PROSITE" id="PS51198"/>
    </source>
</evidence>
<dbReference type="InterPro" id="IPR000212">
    <property type="entry name" value="DNA_helicase_UvrD/REP"/>
</dbReference>
<evidence type="ECO:0000256" key="3">
    <source>
        <dbReference type="ARBA" id="ARBA00022763"/>
    </source>
</evidence>
<dbReference type="EMBL" id="SHKM01000001">
    <property type="protein sequence ID" value="RZT90413.1"/>
    <property type="molecule type" value="Genomic_DNA"/>
</dbReference>
<feature type="binding site" evidence="15">
    <location>
        <begin position="22"/>
        <end position="29"/>
    </location>
    <ligand>
        <name>ATP</name>
        <dbReference type="ChEBI" id="CHEBI:30616"/>
    </ligand>
</feature>
<evidence type="ECO:0000256" key="10">
    <source>
        <dbReference type="ARBA" id="ARBA00023235"/>
    </source>
</evidence>
<evidence type="ECO:0000256" key="8">
    <source>
        <dbReference type="ARBA" id="ARBA00023125"/>
    </source>
</evidence>
<dbReference type="PROSITE" id="PS51198">
    <property type="entry name" value="UVRD_HELICASE_ATP_BIND"/>
    <property type="match status" value="1"/>
</dbReference>
<evidence type="ECO:0000256" key="14">
    <source>
        <dbReference type="ARBA" id="ARBA00048988"/>
    </source>
</evidence>
<dbReference type="Gene3D" id="1.10.486.10">
    <property type="entry name" value="PCRA, domain 4"/>
    <property type="match status" value="1"/>
</dbReference>
<keyword evidence="3" id="KW-0227">DNA damage</keyword>
<comment type="caution">
    <text evidence="19">The sequence shown here is derived from an EMBL/GenBank/DDBJ whole genome shotgun (WGS) entry which is preliminary data.</text>
</comment>
<evidence type="ECO:0000256" key="9">
    <source>
        <dbReference type="ARBA" id="ARBA00023204"/>
    </source>
</evidence>
<evidence type="ECO:0000256" key="15">
    <source>
        <dbReference type="PROSITE-ProRule" id="PRU00560"/>
    </source>
</evidence>
<dbReference type="EC" id="5.6.2.4" evidence="12"/>
<evidence type="ECO:0000256" key="11">
    <source>
        <dbReference type="ARBA" id="ARBA00034617"/>
    </source>
</evidence>
<dbReference type="Pfam" id="PF13361">
    <property type="entry name" value="UvrD_C"/>
    <property type="match status" value="1"/>
</dbReference>
<evidence type="ECO:0000256" key="2">
    <source>
        <dbReference type="ARBA" id="ARBA00022741"/>
    </source>
</evidence>
<dbReference type="Gene3D" id="3.90.320.10">
    <property type="match status" value="1"/>
</dbReference>
<keyword evidence="8" id="KW-0238">DNA-binding</keyword>
<name>A0ABY0IUK0_9RHOO</name>
<evidence type="ECO:0000313" key="19">
    <source>
        <dbReference type="EMBL" id="RZT90413.1"/>
    </source>
</evidence>
<proteinExistence type="predicted"/>
<keyword evidence="5 15" id="KW-0347">Helicase</keyword>
<evidence type="ECO:0000313" key="20">
    <source>
        <dbReference type="Proteomes" id="UP000292136"/>
    </source>
</evidence>
<dbReference type="InterPro" id="IPR011604">
    <property type="entry name" value="PDDEXK-like_dom_sf"/>
</dbReference>
<dbReference type="RefSeq" id="WP_165397458.1">
    <property type="nucleotide sequence ID" value="NZ_SHKM01000001.1"/>
</dbReference>
<dbReference type="Pfam" id="PF00580">
    <property type="entry name" value="UvrD-helicase"/>
    <property type="match status" value="1"/>
</dbReference>
<evidence type="ECO:0000256" key="7">
    <source>
        <dbReference type="ARBA" id="ARBA00022840"/>
    </source>
</evidence>
<dbReference type="GO" id="GO:0004386">
    <property type="term" value="F:helicase activity"/>
    <property type="evidence" value="ECO:0007669"/>
    <property type="project" value="UniProtKB-KW"/>
</dbReference>
<protein>
    <recommendedName>
        <fullName evidence="12">DNA 3'-5' helicase</fullName>
        <ecNumber evidence="12">5.6.2.4</ecNumber>
    </recommendedName>
    <alternativeName>
        <fullName evidence="13">DNA 3'-5' helicase II</fullName>
    </alternativeName>
</protein>
<keyword evidence="2 15" id="KW-0547">Nucleotide-binding</keyword>
<keyword evidence="4 15" id="KW-0378">Hydrolase</keyword>
<sequence>MTDPRQLVLDALDPRRSVVVEACAGSGKTWLLASRIVRLLLEGAAPGDILAITFTRKAAREIEERVMGWLRDLAAMPDVEATVFLAERGMTADAGLLRRARGLYERVADAQPPLSVHTFHGWFLQLIAAAPLVSGLAGSSLVESTGRLLEELWQNFAAELQADPEGELAGHFTALLQGAGLDSTRGLLMRLVARRAEWLAYTGGQEDGVAHALERLQQLLGVGEAGEGLEAFFTPGWEADYHAYLGFLEQSETKTDQGLAATLRGALQPGLAAEAAFDILGSVLLTQSGTLRSRKPSGALDKRFGSDGAARFLDLHQRLGQSLLATREVLRAEQILEFNRHGLSLGAAFLERLEKHKQARRLIDFVDAEWQVLQLLQDEGHAAFLQARLDARYKHILLDEFQDTNPLQWQILLAWLDAYTHGDGGEAPCLFLVGDPKQSIYRFRQAEPRLFATAADFLEHNFGARRLAQDATRRNARSVVEVVNALFSVEPAFTGFRPQSSLAGQLPGQVELLPLVSLAEEEEQSAGAALRDPLTTPATEVRDPRRDEEAARLAARLQQFMATLRVKEGEGERPARWGDVMLLVRKRTQLAAYERALKAAGIPYLAASRGGLLQTLEARDIAALFEFLVLPSADLALAQVLRTPLFAVGDDDLLQLAAAGPGPWWERLMGLCNRGEARPRLARAFALLDGWLKAADVLPAHDLLDRVFHQGELLARYREAVPAALWPGVEANLLALLQLALDLDGGRYPSLPRFIDELSRLRDADADEAPDEGIVEGDSNDGQGRVRILTIHAAKGLEAPVVWLLDANAEGGGPADAWSLLVDWPPQAPRPEHLSLYGIKADRGAAREPLFEGEAKLAEREELNLLYVAVTRAKQVFVASGSAPKKGDSPEHSPYQRLARALAALGATADEAGTLVYGDLCLDAMAGSQEGSQSPPGLPEQWRPAPFLAVEPVGERRLGPGEDALFGILLHGCLERLTAGLALEPDWWRKVGGATASEAGGEEAEAAARRLMARPELAFLLDPSLVARNEAEISNAEGQVKRVDRLVETPEAVWVVDYKSSRADTKRLAEYRRQVAEYRELLTPLYGQKPVRAALVFGDGTLLEVKEMLSDLG</sequence>
<evidence type="ECO:0000256" key="13">
    <source>
        <dbReference type="ARBA" id="ARBA00034923"/>
    </source>
</evidence>
<evidence type="ECO:0000256" key="1">
    <source>
        <dbReference type="ARBA" id="ARBA00022722"/>
    </source>
</evidence>
<dbReference type="InterPro" id="IPR014017">
    <property type="entry name" value="DNA_helicase_UvrD-like_C"/>
</dbReference>
<dbReference type="SUPFAM" id="SSF52540">
    <property type="entry name" value="P-loop containing nucleoside triphosphate hydrolases"/>
    <property type="match status" value="1"/>
</dbReference>
<keyword evidence="6" id="KW-0269">Exonuclease</keyword>
<dbReference type="Gene3D" id="3.40.50.300">
    <property type="entry name" value="P-loop containing nucleotide triphosphate hydrolases"/>
    <property type="match status" value="4"/>
</dbReference>
<dbReference type="InterPro" id="IPR027417">
    <property type="entry name" value="P-loop_NTPase"/>
</dbReference>
<keyword evidence="20" id="KW-1185">Reference proteome</keyword>
<accession>A0ABY0IUK0</accession>
<reference evidence="19 20" key="1">
    <citation type="submission" date="2019-02" db="EMBL/GenBank/DDBJ databases">
        <title>Genomic Encyclopedia of Type Strains, Phase IV (KMG-IV): sequencing the most valuable type-strain genomes for metagenomic binning, comparative biology and taxonomic classification.</title>
        <authorList>
            <person name="Goeker M."/>
        </authorList>
    </citation>
    <scope>NUCLEOTIDE SEQUENCE [LARGE SCALE GENOMIC DNA]</scope>
    <source>
        <strain evidence="19 20">DSM 21223</strain>
    </source>
</reference>
<keyword evidence="9" id="KW-0234">DNA repair</keyword>
<organism evidence="19 20">
    <name type="scientific">Azospira oryzae</name>
    <dbReference type="NCBI Taxonomy" id="146939"/>
    <lineage>
        <taxon>Bacteria</taxon>
        <taxon>Pseudomonadati</taxon>
        <taxon>Pseudomonadota</taxon>
        <taxon>Betaproteobacteria</taxon>
        <taxon>Rhodocyclales</taxon>
        <taxon>Rhodocyclaceae</taxon>
        <taxon>Azospira</taxon>
    </lineage>
</organism>
<dbReference type="InterPro" id="IPR038726">
    <property type="entry name" value="PDDEXK_AddAB-type"/>
</dbReference>
<feature type="domain" description="UvrD-like helicase C-terminal" evidence="18">
    <location>
        <begin position="497"/>
        <end position="796"/>
    </location>
</feature>
<dbReference type="Proteomes" id="UP000292136">
    <property type="component" value="Unassembled WGS sequence"/>
</dbReference>
<evidence type="ECO:0000256" key="12">
    <source>
        <dbReference type="ARBA" id="ARBA00034808"/>
    </source>
</evidence>
<keyword evidence="10" id="KW-0413">Isomerase</keyword>
<keyword evidence="1" id="KW-0540">Nuclease</keyword>
<comment type="catalytic activity">
    <reaction evidence="11">
        <text>Couples ATP hydrolysis with the unwinding of duplex DNA by translocating in the 3'-5' direction.</text>
        <dbReference type="EC" id="5.6.2.4"/>
    </reaction>
</comment>
<keyword evidence="7 15" id="KW-0067">ATP-binding</keyword>
<comment type="catalytic activity">
    <reaction evidence="14">
        <text>ATP + H2O = ADP + phosphate + H(+)</text>
        <dbReference type="Rhea" id="RHEA:13065"/>
        <dbReference type="ChEBI" id="CHEBI:15377"/>
        <dbReference type="ChEBI" id="CHEBI:15378"/>
        <dbReference type="ChEBI" id="CHEBI:30616"/>
        <dbReference type="ChEBI" id="CHEBI:43474"/>
        <dbReference type="ChEBI" id="CHEBI:456216"/>
        <dbReference type="EC" id="5.6.2.4"/>
    </reaction>
</comment>
<evidence type="ECO:0000256" key="4">
    <source>
        <dbReference type="ARBA" id="ARBA00022801"/>
    </source>
</evidence>
<evidence type="ECO:0000256" key="6">
    <source>
        <dbReference type="ARBA" id="ARBA00022839"/>
    </source>
</evidence>
<dbReference type="PROSITE" id="PS51217">
    <property type="entry name" value="UVRD_HELICASE_CTER"/>
    <property type="match status" value="1"/>
</dbReference>